<evidence type="ECO:0000256" key="1">
    <source>
        <dbReference type="ARBA" id="ARBA00008348"/>
    </source>
</evidence>
<dbReference type="RefSeq" id="WP_207600562.1">
    <property type="nucleotide sequence ID" value="NZ_JAFNJU010000011.1"/>
</dbReference>
<accession>A0A939KLU6</accession>
<dbReference type="PANTHER" id="PTHR47683">
    <property type="entry name" value="PSEUDOURIDINE SYNTHASE FAMILY PROTEIN-RELATED"/>
    <property type="match status" value="1"/>
</dbReference>
<dbReference type="InterPro" id="IPR042092">
    <property type="entry name" value="PsdUridine_s_RsuA/RluB/E/F_cat"/>
</dbReference>
<proteinExistence type="inferred from homology"/>
<dbReference type="Gene3D" id="3.10.290.10">
    <property type="entry name" value="RNA-binding S4 domain"/>
    <property type="match status" value="1"/>
</dbReference>
<dbReference type="AlphaFoldDB" id="A0A939KLU6"/>
<dbReference type="PROSITE" id="PS50889">
    <property type="entry name" value="S4"/>
    <property type="match status" value="1"/>
</dbReference>
<dbReference type="InterPro" id="IPR006145">
    <property type="entry name" value="PsdUridine_synth_RsuA/RluA"/>
</dbReference>
<dbReference type="Gene3D" id="3.30.70.580">
    <property type="entry name" value="Pseudouridine synthase I, catalytic domain, N-terminal subdomain"/>
    <property type="match status" value="1"/>
</dbReference>
<dbReference type="InterPro" id="IPR000748">
    <property type="entry name" value="PsdUridine_synth_RsuA/RluB/E/F"/>
</dbReference>
<organism evidence="6 7">
    <name type="scientific">Proteiniclasticum aestuarii</name>
    <dbReference type="NCBI Taxonomy" id="2817862"/>
    <lineage>
        <taxon>Bacteria</taxon>
        <taxon>Bacillati</taxon>
        <taxon>Bacillota</taxon>
        <taxon>Clostridia</taxon>
        <taxon>Eubacteriales</taxon>
        <taxon>Clostridiaceae</taxon>
        <taxon>Proteiniclasticum</taxon>
    </lineage>
</organism>
<reference evidence="6" key="1">
    <citation type="submission" date="2021-03" db="EMBL/GenBank/DDBJ databases">
        <title>Proteiniclasticum marinus sp. nov., isolated from tidal flat sediment.</title>
        <authorList>
            <person name="Namirimu T."/>
            <person name="Yang J.-A."/>
            <person name="Yang S.-H."/>
            <person name="Kim Y.-J."/>
            <person name="Kwon K.K."/>
        </authorList>
    </citation>
    <scope>NUCLEOTIDE SEQUENCE</scope>
    <source>
        <strain evidence="6">SCR006</strain>
    </source>
</reference>
<gene>
    <name evidence="6" type="ORF">J3A84_13465</name>
</gene>
<dbReference type="GO" id="GO:0000455">
    <property type="term" value="P:enzyme-directed rRNA pseudouridine synthesis"/>
    <property type="evidence" value="ECO:0007669"/>
    <property type="project" value="UniProtKB-ARBA"/>
</dbReference>
<dbReference type="InterPro" id="IPR050343">
    <property type="entry name" value="RsuA_PseudoU_synthase"/>
</dbReference>
<evidence type="ECO:0000313" key="6">
    <source>
        <dbReference type="EMBL" id="MBO1266040.1"/>
    </source>
</evidence>
<sequence>MRINKLLSNYGYCSRKEANEWIRNNRIHINGILAFPGQWVKETDDILLDGERLEKKKKVYLAFHKPPGLISTREESVEENIMAFLNLPFYVFPVGRLDKESEGLLLLTNDGDWAHEILSAENHHEKEYLVTVDKPLSKSSLKTLAGGVDIRIGQTRPCQVEKITEDTFRIVLTQGLNRQIRRMAKALGYQVTFLKRLRILNLTVHDLNPGEWRYLTEDDLEDLQRKLHK</sequence>
<keyword evidence="2 4" id="KW-0413">Isomerase</keyword>
<dbReference type="InterPro" id="IPR018496">
    <property type="entry name" value="PsdUridine_synth_RsuA/RluB_CS"/>
</dbReference>
<dbReference type="FunFam" id="3.30.70.1560:FF:000002">
    <property type="entry name" value="Pseudouridine synthase"/>
    <property type="match status" value="1"/>
</dbReference>
<comment type="similarity">
    <text evidence="1 4">Belongs to the pseudouridine synthase RsuA family.</text>
</comment>
<evidence type="ECO:0000313" key="7">
    <source>
        <dbReference type="Proteomes" id="UP000664218"/>
    </source>
</evidence>
<dbReference type="GO" id="GO:0003723">
    <property type="term" value="F:RNA binding"/>
    <property type="evidence" value="ECO:0007669"/>
    <property type="project" value="UniProtKB-KW"/>
</dbReference>
<dbReference type="InterPro" id="IPR002942">
    <property type="entry name" value="S4_RNA-bd"/>
</dbReference>
<evidence type="ECO:0000256" key="3">
    <source>
        <dbReference type="PROSITE-ProRule" id="PRU00182"/>
    </source>
</evidence>
<keyword evidence="3" id="KW-0694">RNA-binding</keyword>
<evidence type="ECO:0000256" key="2">
    <source>
        <dbReference type="ARBA" id="ARBA00023235"/>
    </source>
</evidence>
<dbReference type="SUPFAM" id="SSF55120">
    <property type="entry name" value="Pseudouridine synthase"/>
    <property type="match status" value="1"/>
</dbReference>
<dbReference type="EMBL" id="JAFNJU010000011">
    <property type="protein sequence ID" value="MBO1266040.1"/>
    <property type="molecule type" value="Genomic_DNA"/>
</dbReference>
<dbReference type="NCBIfam" id="TIGR00093">
    <property type="entry name" value="pseudouridine synthase"/>
    <property type="match status" value="1"/>
</dbReference>
<dbReference type="Proteomes" id="UP000664218">
    <property type="component" value="Unassembled WGS sequence"/>
</dbReference>
<comment type="caution">
    <text evidence="6">The sequence shown here is derived from an EMBL/GenBank/DDBJ whole genome shotgun (WGS) entry which is preliminary data.</text>
</comment>
<evidence type="ECO:0000259" key="5">
    <source>
        <dbReference type="SMART" id="SM00363"/>
    </source>
</evidence>
<keyword evidence="7" id="KW-1185">Reference proteome</keyword>
<dbReference type="GO" id="GO:0120159">
    <property type="term" value="F:rRNA pseudouridine synthase activity"/>
    <property type="evidence" value="ECO:0007669"/>
    <property type="project" value="UniProtKB-ARBA"/>
</dbReference>
<dbReference type="PROSITE" id="PS01149">
    <property type="entry name" value="PSI_RSU"/>
    <property type="match status" value="1"/>
</dbReference>
<dbReference type="InterPro" id="IPR020103">
    <property type="entry name" value="PsdUridine_synth_cat_dom_sf"/>
</dbReference>
<dbReference type="InterPro" id="IPR036986">
    <property type="entry name" value="S4_RNA-bd_sf"/>
</dbReference>
<name>A0A939KLU6_9CLOT</name>
<dbReference type="Pfam" id="PF01479">
    <property type="entry name" value="S4"/>
    <property type="match status" value="1"/>
</dbReference>
<feature type="domain" description="RNA-binding S4" evidence="5">
    <location>
        <begin position="1"/>
        <end position="58"/>
    </location>
</feature>
<protein>
    <recommendedName>
        <fullName evidence="4">Pseudouridine synthase</fullName>
        <ecNumber evidence="4">5.4.99.-</ecNumber>
    </recommendedName>
</protein>
<dbReference type="SMART" id="SM00363">
    <property type="entry name" value="S4"/>
    <property type="match status" value="1"/>
</dbReference>
<dbReference type="CDD" id="cd00165">
    <property type="entry name" value="S4"/>
    <property type="match status" value="1"/>
</dbReference>
<dbReference type="Pfam" id="PF00849">
    <property type="entry name" value="PseudoU_synth_2"/>
    <property type="match status" value="1"/>
</dbReference>
<dbReference type="EC" id="5.4.99.-" evidence="4"/>
<dbReference type="PANTHER" id="PTHR47683:SF2">
    <property type="entry name" value="RNA-BINDING S4 DOMAIN-CONTAINING PROTEIN"/>
    <property type="match status" value="1"/>
</dbReference>
<dbReference type="SUPFAM" id="SSF55174">
    <property type="entry name" value="Alpha-L RNA-binding motif"/>
    <property type="match status" value="1"/>
</dbReference>
<dbReference type="Gene3D" id="3.30.70.1560">
    <property type="entry name" value="Alpha-L RNA-binding motif"/>
    <property type="match status" value="1"/>
</dbReference>
<dbReference type="InterPro" id="IPR020094">
    <property type="entry name" value="TruA/RsuA/RluB/E/F_N"/>
</dbReference>
<evidence type="ECO:0000256" key="4">
    <source>
        <dbReference type="RuleBase" id="RU003887"/>
    </source>
</evidence>